<comment type="caution">
    <text evidence="3">The sequence shown here is derived from an EMBL/GenBank/DDBJ whole genome shotgun (WGS) entry which is preliminary data.</text>
</comment>
<feature type="transmembrane region" description="Helical" evidence="1">
    <location>
        <begin position="12"/>
        <end position="36"/>
    </location>
</feature>
<evidence type="ECO:0000259" key="2">
    <source>
        <dbReference type="PROSITE" id="PS50835"/>
    </source>
</evidence>
<dbReference type="InterPro" id="IPR007110">
    <property type="entry name" value="Ig-like_dom"/>
</dbReference>
<dbReference type="AlphaFoldDB" id="E9SAJ8"/>
<evidence type="ECO:0000313" key="4">
    <source>
        <dbReference type="Proteomes" id="UP000004259"/>
    </source>
</evidence>
<dbReference type="eggNOG" id="ENOG50323G0">
    <property type="taxonomic scope" value="Bacteria"/>
</dbReference>
<keyword evidence="1" id="KW-0812">Transmembrane</keyword>
<evidence type="ECO:0000313" key="3">
    <source>
        <dbReference type="EMBL" id="EGC03678.1"/>
    </source>
</evidence>
<gene>
    <name evidence="3" type="ORF">CUS_7960</name>
</gene>
<sequence length="820" mass="89397">MRRKHKSNRQGAVLMTVTIVAVMMVVIVGAAISLVAHTNSRTNEEYRKKQAYFAASSCLEAFVVKETNMIADGTYTNDFIQQKLDELRDIAKSGTTATVKIGELNGAGEVDEGNLIGAKHARWNDITVTLRVVKIEGSNYSLKAIAVGKYLGKEAKVVAYMSTKELAMGKTVPGALEIIGTNGGGNSSYNNISVYGNTSAPLLESHNVNTIYSVTKNNSKFYGDTSIYGTLAFSGGSPKMTSNPYYVPGKDNGQTKGCTLYVSRSFTMNQNTGSLTSKYVKERNAVDPTKYDVAPKGENAFNYIQVDEAMCMMGDQCFVGETSHEIDIYTHLFSMGSHPSAITLTNGDNLLDAMAASVTNKVDDYKATVNGGGNGNGIKVYGNIYVRKLNDVFDGSAYLGAASEGNNCKIIGDLYVEGDVHVLKGFTIDGNIYIKPKGGAADTIANRVFGYSNLTFENSGKVEFVDWTLLGGRATVPNNFAPLPYYYYPEHMMCLPGESGMTVSTICNTYKNFYESDGVTLKPASDTTPHLTTDDNGKPTDTVNFESDVDVSDSNGNTKHFTVVAKKSFVLGGNGQKINNASILVDLDNAEANADGRHDIVIILGNNTTVMNNLEIIVKNQNHDSEGDDPRFCYLVSDSGVGIVNNEYATQAPLRTKESTYSNFIAKPYFNSNNRFNLQEWDTYFEVQKGHGLNPTDKEYNDPDIYDLPHGCIIMLLTEGATFVAPQETYMQCTIYGPRATFQWTNNGKSLKIYPAAEDGVDSIMTNIIGSCIIQNFVTSDNNNTIVYNPVSSKSMVAVAHGFAESLADRTFTLDRYDSY</sequence>
<dbReference type="EMBL" id="ADKM02000062">
    <property type="protein sequence ID" value="EGC03678.1"/>
    <property type="molecule type" value="Genomic_DNA"/>
</dbReference>
<dbReference type="OrthoDB" id="1815631at2"/>
<reference evidence="3 4" key="1">
    <citation type="submission" date="2011-02" db="EMBL/GenBank/DDBJ databases">
        <authorList>
            <person name="Nelson K.E."/>
            <person name="Sutton G."/>
            <person name="Torralba M."/>
            <person name="Durkin S."/>
            <person name="Harkins D."/>
            <person name="Montgomery R."/>
            <person name="Ziemer C."/>
            <person name="Klaassens E."/>
            <person name="Ocuiv P."/>
            <person name="Morrison M."/>
        </authorList>
    </citation>
    <scope>NUCLEOTIDE SEQUENCE [LARGE SCALE GENOMIC DNA]</scope>
    <source>
        <strain evidence="3 4">8</strain>
    </source>
</reference>
<dbReference type="RefSeq" id="WP_002848526.1">
    <property type="nucleotide sequence ID" value="NZ_ADKM02000062.1"/>
</dbReference>
<accession>E9SAJ8</accession>
<keyword evidence="4" id="KW-1185">Reference proteome</keyword>
<name>E9SAJ8_RUMAL</name>
<proteinExistence type="predicted"/>
<dbReference type="PROSITE" id="PS50835">
    <property type="entry name" value="IG_LIKE"/>
    <property type="match status" value="1"/>
</dbReference>
<protein>
    <recommendedName>
        <fullName evidence="2">Ig-like domain-containing protein</fullName>
    </recommendedName>
</protein>
<organism evidence="3 4">
    <name type="scientific">Ruminococcus albus 8</name>
    <dbReference type="NCBI Taxonomy" id="246199"/>
    <lineage>
        <taxon>Bacteria</taxon>
        <taxon>Bacillati</taxon>
        <taxon>Bacillota</taxon>
        <taxon>Clostridia</taxon>
        <taxon>Eubacteriales</taxon>
        <taxon>Oscillospiraceae</taxon>
        <taxon>Ruminococcus</taxon>
    </lineage>
</organism>
<feature type="domain" description="Ig-like" evidence="2">
    <location>
        <begin position="703"/>
        <end position="792"/>
    </location>
</feature>
<evidence type="ECO:0000256" key="1">
    <source>
        <dbReference type="SAM" id="Phobius"/>
    </source>
</evidence>
<dbReference type="Proteomes" id="UP000004259">
    <property type="component" value="Unassembled WGS sequence"/>
</dbReference>
<keyword evidence="1" id="KW-1133">Transmembrane helix</keyword>
<dbReference type="STRING" id="246199.CUS_7960"/>
<keyword evidence="1" id="KW-0472">Membrane</keyword>